<evidence type="ECO:0000313" key="6">
    <source>
        <dbReference type="EMBL" id="CAD8154616.1"/>
    </source>
</evidence>
<sequence>MDQDEIIKQVVHVFNKLSTNQQQPISKETLLRFLDSQSNQEYDRGLFEQMYEQIVKKDSGQITIQKFITVLIEALKSLKNKISNIKIQISQKTKNLEEHQLTLKELQSQEQFNSYKISLDSRIRITIHDANIQFPGNSPIAVILGCDQIRYSTKPASRENPIWEEKFDFDIKTGKEEIYIIILDKELADREEIGGQTKLNLQDFYDQYPHEITLELKDKYNTKYCTQVIQELKQNIKNLDDDLKEYKNYIQMLFLPFEENYYKQQGDKQEDSDYSTNQHTPQNQLVRNPENQQWLKYGFILTLIYSIVGLFACLFKTQFLDSIVIFQSLIYYLDNDKFSQQLHLKVISLMLAFTLIIDTFWLIIFTNPYINNDVLFYQIEHGFQLYEVIMQYILFGIKISLICIYAYIYFSENLNENSHDDQAYSQSKRENYKLNDNPLERDNTKNENYQVKQYL</sequence>
<organism evidence="6 7">
    <name type="scientific">Paramecium pentaurelia</name>
    <dbReference type="NCBI Taxonomy" id="43138"/>
    <lineage>
        <taxon>Eukaryota</taxon>
        <taxon>Sar</taxon>
        <taxon>Alveolata</taxon>
        <taxon>Ciliophora</taxon>
        <taxon>Intramacronucleata</taxon>
        <taxon>Oligohymenophorea</taxon>
        <taxon>Peniculida</taxon>
        <taxon>Parameciidae</taxon>
        <taxon>Paramecium</taxon>
    </lineage>
</organism>
<feature type="transmembrane region" description="Helical" evidence="4">
    <location>
        <begin position="346"/>
        <end position="369"/>
    </location>
</feature>
<keyword evidence="4" id="KW-0812">Transmembrane</keyword>
<dbReference type="Proteomes" id="UP000689195">
    <property type="component" value="Unassembled WGS sequence"/>
</dbReference>
<dbReference type="PANTHER" id="PTHR46502:SF2">
    <property type="entry name" value="16 KDA PHLOEM PROTEIN 2"/>
    <property type="match status" value="1"/>
</dbReference>
<accession>A0A8S1TUF8</accession>
<keyword evidence="4" id="KW-0472">Membrane</keyword>
<comment type="caution">
    <text evidence="6">The sequence shown here is derived from an EMBL/GenBank/DDBJ whole genome shotgun (WGS) entry which is preliminary data.</text>
</comment>
<keyword evidence="1" id="KW-0479">Metal-binding</keyword>
<keyword evidence="2" id="KW-0106">Calcium</keyword>
<dbReference type="GO" id="GO:0046872">
    <property type="term" value="F:metal ion binding"/>
    <property type="evidence" value="ECO:0007669"/>
    <property type="project" value="UniProtKB-KW"/>
</dbReference>
<feature type="transmembrane region" description="Helical" evidence="4">
    <location>
        <begin position="389"/>
        <end position="410"/>
    </location>
</feature>
<dbReference type="AlphaFoldDB" id="A0A8S1TUF8"/>
<evidence type="ECO:0000256" key="4">
    <source>
        <dbReference type="SAM" id="Phobius"/>
    </source>
</evidence>
<dbReference type="SMART" id="SM00239">
    <property type="entry name" value="C2"/>
    <property type="match status" value="1"/>
</dbReference>
<proteinExistence type="predicted"/>
<dbReference type="EMBL" id="CAJJDO010000026">
    <property type="protein sequence ID" value="CAD8154616.1"/>
    <property type="molecule type" value="Genomic_DNA"/>
</dbReference>
<evidence type="ECO:0000256" key="3">
    <source>
        <dbReference type="SAM" id="Coils"/>
    </source>
</evidence>
<evidence type="ECO:0000256" key="1">
    <source>
        <dbReference type="ARBA" id="ARBA00022723"/>
    </source>
</evidence>
<evidence type="ECO:0000256" key="2">
    <source>
        <dbReference type="ARBA" id="ARBA00022837"/>
    </source>
</evidence>
<gene>
    <name evidence="6" type="ORF">PPENT_87.1.T0260057</name>
</gene>
<evidence type="ECO:0000313" key="7">
    <source>
        <dbReference type="Proteomes" id="UP000689195"/>
    </source>
</evidence>
<reference evidence="6" key="1">
    <citation type="submission" date="2021-01" db="EMBL/GenBank/DDBJ databases">
        <authorList>
            <consortium name="Genoscope - CEA"/>
            <person name="William W."/>
        </authorList>
    </citation>
    <scope>NUCLEOTIDE SEQUENCE</scope>
</reference>
<dbReference type="InterPro" id="IPR000008">
    <property type="entry name" value="C2_dom"/>
</dbReference>
<keyword evidence="7" id="KW-1185">Reference proteome</keyword>
<feature type="coiled-coil region" evidence="3">
    <location>
        <begin position="68"/>
        <end position="109"/>
    </location>
</feature>
<feature type="transmembrane region" description="Helical" evidence="4">
    <location>
        <begin position="294"/>
        <end position="315"/>
    </location>
</feature>
<keyword evidence="3" id="KW-0175">Coiled coil</keyword>
<dbReference type="PANTHER" id="PTHR46502">
    <property type="entry name" value="C2 DOMAIN-CONTAINING"/>
    <property type="match status" value="1"/>
</dbReference>
<name>A0A8S1TUF8_9CILI</name>
<dbReference type="Pfam" id="PF00168">
    <property type="entry name" value="C2"/>
    <property type="match status" value="1"/>
</dbReference>
<dbReference type="PROSITE" id="PS50004">
    <property type="entry name" value="C2"/>
    <property type="match status" value="1"/>
</dbReference>
<evidence type="ECO:0000259" key="5">
    <source>
        <dbReference type="PROSITE" id="PS50004"/>
    </source>
</evidence>
<feature type="domain" description="C2" evidence="5">
    <location>
        <begin position="102"/>
        <end position="214"/>
    </location>
</feature>
<protein>
    <recommendedName>
        <fullName evidence="5">C2 domain-containing protein</fullName>
    </recommendedName>
</protein>
<dbReference type="OrthoDB" id="298366at2759"/>
<dbReference type="CDD" id="cd00030">
    <property type="entry name" value="C2"/>
    <property type="match status" value="1"/>
</dbReference>
<keyword evidence="4" id="KW-1133">Transmembrane helix</keyword>